<evidence type="ECO:0000313" key="5">
    <source>
        <dbReference type="Proteomes" id="UP000886520"/>
    </source>
</evidence>
<accession>A0A9D4ZRY4</accession>
<dbReference type="Proteomes" id="UP000886520">
    <property type="component" value="Chromosome 3"/>
</dbReference>
<dbReference type="Pfam" id="PF03105">
    <property type="entry name" value="SPX"/>
    <property type="match status" value="1"/>
</dbReference>
<feature type="region of interest" description="Disordered" evidence="2">
    <location>
        <begin position="44"/>
        <end position="107"/>
    </location>
</feature>
<dbReference type="EMBL" id="JABFUD020000002">
    <property type="protein sequence ID" value="KAI5083065.1"/>
    <property type="molecule type" value="Genomic_DNA"/>
</dbReference>
<dbReference type="CDD" id="cd14481">
    <property type="entry name" value="SPX_AtSPX1_like"/>
    <property type="match status" value="1"/>
</dbReference>
<dbReference type="PROSITE" id="PS51382">
    <property type="entry name" value="SPX"/>
    <property type="match status" value="1"/>
</dbReference>
<keyword evidence="5" id="KW-1185">Reference proteome</keyword>
<sequence>MKFGKRLQSQLEETLPEWRDKYLSYKQLKKRLKQLSAPECFTEAAFSSPEREGGARILQDEASITTSRAADNGSPPGNVPVLSEGQDSSVNGGSVTGAKSSSGSAGGAVSECLHPDLASMDLSAEEADFIHLLNAELEKFNTFFIEKEEEYVIRLQELKERCEKLKDRSALKDSDSNLDEEMINIRKEIVNFHGEMVLLENYSSLNYTGLVKILKKHDKRTGALLRMPFIRNVLHQPFFTTELLSKLVRECETNLQSLFPPLSEAGEVPAAPAMVTKDAENSANGTMAENQRKGALERYEGDANVLPASATPSTIEQAHYQGEDVDNIYRSTLAALRTIKELRRGSSTYSIFSLPPFNKGEDEDSLDAAIVLSSNTHEIGPGSDMAVTSLAGLWPFQDAE</sequence>
<protein>
    <recommendedName>
        <fullName evidence="3">SPX domain-containing protein</fullName>
    </recommendedName>
</protein>
<dbReference type="InterPro" id="IPR004331">
    <property type="entry name" value="SPX_dom"/>
</dbReference>
<evidence type="ECO:0000256" key="2">
    <source>
        <dbReference type="SAM" id="MobiDB-lite"/>
    </source>
</evidence>
<organism evidence="4 5">
    <name type="scientific">Adiantum capillus-veneris</name>
    <name type="common">Maidenhair fern</name>
    <dbReference type="NCBI Taxonomy" id="13818"/>
    <lineage>
        <taxon>Eukaryota</taxon>
        <taxon>Viridiplantae</taxon>
        <taxon>Streptophyta</taxon>
        <taxon>Embryophyta</taxon>
        <taxon>Tracheophyta</taxon>
        <taxon>Polypodiopsida</taxon>
        <taxon>Polypodiidae</taxon>
        <taxon>Polypodiales</taxon>
        <taxon>Pteridineae</taxon>
        <taxon>Pteridaceae</taxon>
        <taxon>Vittarioideae</taxon>
        <taxon>Adiantum</taxon>
    </lineage>
</organism>
<evidence type="ECO:0000259" key="3">
    <source>
        <dbReference type="PROSITE" id="PS51382"/>
    </source>
</evidence>
<dbReference type="GO" id="GO:0016036">
    <property type="term" value="P:cellular response to phosphate starvation"/>
    <property type="evidence" value="ECO:0007669"/>
    <property type="project" value="InterPro"/>
</dbReference>
<name>A0A9D4ZRY4_ADICA</name>
<comment type="caution">
    <text evidence="4">The sequence shown here is derived from an EMBL/GenBank/DDBJ whole genome shotgun (WGS) entry which is preliminary data.</text>
</comment>
<feature type="domain" description="SPX" evidence="3">
    <location>
        <begin position="1"/>
        <end position="231"/>
    </location>
</feature>
<dbReference type="InterPro" id="IPR031142">
    <property type="entry name" value="SPX_prot"/>
</dbReference>
<evidence type="ECO:0000313" key="4">
    <source>
        <dbReference type="EMBL" id="KAI5083065.1"/>
    </source>
</evidence>
<feature type="compositionally biased region" description="Low complexity" evidence="2">
    <location>
        <begin position="92"/>
        <end position="107"/>
    </location>
</feature>
<proteinExistence type="predicted"/>
<dbReference type="OrthoDB" id="6493944at2759"/>
<dbReference type="PANTHER" id="PTHR45978:SF7">
    <property type="entry name" value="SPX DOMAIN-CONTAINING PROTEIN 4"/>
    <property type="match status" value="1"/>
</dbReference>
<dbReference type="PANTHER" id="PTHR45978">
    <property type="entry name" value="SPX DOMAIN-CONTAINING PROTEIN 3"/>
    <property type="match status" value="1"/>
</dbReference>
<evidence type="ECO:0000256" key="1">
    <source>
        <dbReference type="SAM" id="Coils"/>
    </source>
</evidence>
<reference evidence="4" key="1">
    <citation type="submission" date="2021-01" db="EMBL/GenBank/DDBJ databases">
        <title>Adiantum capillus-veneris genome.</title>
        <authorList>
            <person name="Fang Y."/>
            <person name="Liao Q."/>
        </authorList>
    </citation>
    <scope>NUCLEOTIDE SEQUENCE</scope>
    <source>
        <strain evidence="4">H3</strain>
        <tissue evidence="4">Leaf</tissue>
    </source>
</reference>
<dbReference type="AlphaFoldDB" id="A0A9D4ZRY4"/>
<feature type="coiled-coil region" evidence="1">
    <location>
        <begin position="148"/>
        <end position="175"/>
    </location>
</feature>
<keyword evidence="1" id="KW-0175">Coiled coil</keyword>
<gene>
    <name evidence="4" type="ORF">GOP47_0002808</name>
</gene>